<feature type="compositionally biased region" description="Basic and acidic residues" evidence="9">
    <location>
        <begin position="11"/>
        <end position="30"/>
    </location>
</feature>
<reference evidence="13" key="2">
    <citation type="submission" date="2016-11" db="UniProtKB">
        <authorList>
            <consortium name="WormBaseParasite"/>
        </authorList>
    </citation>
    <scope>IDENTIFICATION</scope>
</reference>
<evidence type="ECO:0000256" key="1">
    <source>
        <dbReference type="ARBA" id="ARBA00004651"/>
    </source>
</evidence>
<accession>A0A1I7VX36</accession>
<dbReference type="GO" id="GO:0016323">
    <property type="term" value="C:basolateral plasma membrane"/>
    <property type="evidence" value="ECO:0007669"/>
    <property type="project" value="TreeGrafter"/>
</dbReference>
<keyword evidence="12" id="KW-1185">Reference proteome</keyword>
<dbReference type="GO" id="GO:0006820">
    <property type="term" value="P:monoatomic anion transport"/>
    <property type="evidence" value="ECO:0007669"/>
    <property type="project" value="InterPro"/>
</dbReference>
<evidence type="ECO:0000259" key="11">
    <source>
        <dbReference type="Pfam" id="PF00955"/>
    </source>
</evidence>
<feature type="transmembrane region" description="Helical" evidence="10">
    <location>
        <begin position="982"/>
        <end position="1002"/>
    </location>
</feature>
<reference evidence="12" key="1">
    <citation type="submission" date="2012-04" db="EMBL/GenBank/DDBJ databases">
        <title>The Genome Sequence of Loa loa.</title>
        <authorList>
            <consortium name="The Broad Institute Genome Sequencing Platform"/>
            <consortium name="Broad Institute Genome Sequencing Center for Infectious Disease"/>
            <person name="Nutman T.B."/>
            <person name="Fink D.L."/>
            <person name="Russ C."/>
            <person name="Young S."/>
            <person name="Zeng Q."/>
            <person name="Gargeya S."/>
            <person name="Alvarado L."/>
            <person name="Berlin A."/>
            <person name="Chapman S.B."/>
            <person name="Chen Z."/>
            <person name="Freedman E."/>
            <person name="Gellesch M."/>
            <person name="Goldberg J."/>
            <person name="Griggs A."/>
            <person name="Gujja S."/>
            <person name="Heilman E.R."/>
            <person name="Heiman D."/>
            <person name="Howarth C."/>
            <person name="Mehta T."/>
            <person name="Neiman D."/>
            <person name="Pearson M."/>
            <person name="Roberts A."/>
            <person name="Saif S."/>
            <person name="Shea T."/>
            <person name="Shenoy N."/>
            <person name="Sisk P."/>
            <person name="Stolte C."/>
            <person name="Sykes S."/>
            <person name="White J."/>
            <person name="Yandava C."/>
            <person name="Haas B."/>
            <person name="Henn M.R."/>
            <person name="Nusbaum C."/>
            <person name="Birren B."/>
        </authorList>
    </citation>
    <scope>NUCLEOTIDE SEQUENCE [LARGE SCALE GENOMIC DNA]</scope>
</reference>
<feature type="transmembrane region" description="Helical" evidence="10">
    <location>
        <begin position="959"/>
        <end position="976"/>
    </location>
</feature>
<dbReference type="Proteomes" id="UP000095285">
    <property type="component" value="Unassembled WGS sequence"/>
</dbReference>
<dbReference type="GO" id="GO:0005452">
    <property type="term" value="F:solute:inorganic anion antiporter activity"/>
    <property type="evidence" value="ECO:0007669"/>
    <property type="project" value="InterPro"/>
</dbReference>
<evidence type="ECO:0000256" key="2">
    <source>
        <dbReference type="ARBA" id="ARBA00010993"/>
    </source>
</evidence>
<name>A0A1I7VX36_LOALO</name>
<dbReference type="eggNOG" id="KOG1172">
    <property type="taxonomic scope" value="Eukaryota"/>
</dbReference>
<protein>
    <submittedName>
        <fullName evidence="13">HCO3_cotransp domain-containing protein</fullName>
    </submittedName>
</protein>
<feature type="transmembrane region" description="Helical" evidence="10">
    <location>
        <begin position="1058"/>
        <end position="1076"/>
    </location>
</feature>
<feature type="transmembrane region" description="Helical" evidence="10">
    <location>
        <begin position="903"/>
        <end position="925"/>
    </location>
</feature>
<keyword evidence="4" id="KW-1003">Cell membrane</keyword>
<feature type="domain" description="Bicarbonate transporter-like transmembrane" evidence="11">
    <location>
        <begin position="548"/>
        <end position="1091"/>
    </location>
</feature>
<feature type="transmembrane region" description="Helical" evidence="10">
    <location>
        <begin position="853"/>
        <end position="877"/>
    </location>
</feature>
<evidence type="ECO:0000256" key="4">
    <source>
        <dbReference type="ARBA" id="ARBA00022475"/>
    </source>
</evidence>
<dbReference type="PANTHER" id="PTHR11453:SF127">
    <property type="entry name" value="SOLUTE CARRIER FAMILY 4 MEMBER 11"/>
    <property type="match status" value="1"/>
</dbReference>
<feature type="transmembrane region" description="Helical" evidence="10">
    <location>
        <begin position="659"/>
        <end position="678"/>
    </location>
</feature>
<keyword evidence="8 10" id="KW-0472">Membrane</keyword>
<evidence type="ECO:0000256" key="8">
    <source>
        <dbReference type="ARBA" id="ARBA00023136"/>
    </source>
</evidence>
<dbReference type="SUPFAM" id="SSF55804">
    <property type="entry name" value="Phoshotransferase/anion transport protein"/>
    <property type="match status" value="1"/>
</dbReference>
<dbReference type="STRING" id="7209.A0A1I7VX36"/>
<keyword evidence="7" id="KW-0406">Ion transport</keyword>
<dbReference type="FunFam" id="1.10.287.570:FF:000002">
    <property type="entry name" value="Solute carrier family 4 member 11"/>
    <property type="match status" value="1"/>
</dbReference>
<comment type="subcellular location">
    <subcellularLocation>
        <location evidence="1">Cell membrane</location>
        <topology evidence="1">Multi-pass membrane protein</topology>
    </subcellularLocation>
</comment>
<dbReference type="Gene3D" id="1.10.287.570">
    <property type="entry name" value="Helical hairpin bin"/>
    <property type="match status" value="1"/>
</dbReference>
<evidence type="ECO:0000256" key="6">
    <source>
        <dbReference type="ARBA" id="ARBA00022989"/>
    </source>
</evidence>
<keyword evidence="6 10" id="KW-1133">Transmembrane helix</keyword>
<feature type="transmembrane region" description="Helical" evidence="10">
    <location>
        <begin position="1033"/>
        <end position="1052"/>
    </location>
</feature>
<dbReference type="InterPro" id="IPR016152">
    <property type="entry name" value="PTrfase/Anion_transptr"/>
</dbReference>
<keyword evidence="3" id="KW-0813">Transport</keyword>
<keyword evidence="5 10" id="KW-0812">Transmembrane</keyword>
<feature type="region of interest" description="Disordered" evidence="9">
    <location>
        <begin position="1"/>
        <end position="30"/>
    </location>
</feature>
<dbReference type="Pfam" id="PF00955">
    <property type="entry name" value="HCO3_cotransp"/>
    <property type="match status" value="1"/>
</dbReference>
<evidence type="ECO:0000313" key="12">
    <source>
        <dbReference type="Proteomes" id="UP000095285"/>
    </source>
</evidence>
<sequence length="1093" mass="124451">MTDFQIPPSSRPKEQVEHASENGSENQDKDVMLISDEIILPSSTSKTENDNQKTFEVSMERLLVKHTSHALLYVPEHQQIPVTSRNSTTPCPPMSSIESVFQINLMARLASLLRPSLIDGHRRSIQAIDCTNQKSYQKRDSPSSLILKCDSVEGEPLLETASLNCTKGDVKIMPEERIAQSGLIRQAVSKSDIPEITLSQRLTKRVSWLSIKNLQDDELSIRIAITNKRNRRQSTMFDLNNETFISRNDCRINNQFGSMSQVDHSSMLDKETNTSPLDTLSWTNADEYDNVTLMYAKHEKIPMKDFGSEIRATMDIDHLLNKSVLLLDLQETSLEEIFAKIIHEMDIQEPEFTSEQVRSVLFTQDSGNQFHILSRTVQSICTTGTVGGTFDYDQSWICALCMLNTVQHRHVAIARLSHPTNLGRTMQDLRFIIIVIAPSRAKLRNPPLLDTREPATEDMISIQNFNKTTVKKGTKTALETTRTFATLFADMDIRQRLVMAQSVDQFRSTLLSAAKELAVDQNQWRERKTSIHFSQAKEQLFGPGKWYLFRGLSNDFLRRIKYYSSDYLDGLRGSKTIQKLFSSIVFLYFACLLPAIAFGVLNDDNTNGSINVRKVITAQALGGIFFAIFGGQPMIILLTTVPLAIYIKVIYKIAEELGYDFFAMYACVGLWCQLFLILYASTDMCSLMKLATRSAEEMFSLFIAIAFTVESIRALHTSFKKNYHNCDSTNVRKKENVDGDILPSFRLNSTPFSSVVDIAETSTPLQMYGKLCHRDTSILYMLLMFGTLWLGLFLYNFRKTPYLTRSRREWLADYALPASVLIMSFTGAYCFYDIEKDKFKMRTNVATFSVAPVFSLPWQGYFVCLLLGFSLSFLFFMDQNITSAIVNNPQNKLKKGPAQNLDLFVVAILNCFLSVMGLPWMHGALPHSPLHLRALADVEERVLQGHVHEVIMNVRETRLATLIAHLLILISTFTLLPYPLQWIPTSVLHGLFLYMALTSLAGNEMFERLLLLITEQQAYPPTHYIRKVPQRKVHLFTACQLAQLVLLCAFGFSPYPFIEMVFPIVCFFFLPIRHTLIPRLIDYKYLDALDGRH</sequence>
<evidence type="ECO:0000313" key="13">
    <source>
        <dbReference type="WBParaSite" id="EN70_7240"/>
    </source>
</evidence>
<feature type="transmembrane region" description="Helical" evidence="10">
    <location>
        <begin position="621"/>
        <end position="647"/>
    </location>
</feature>
<evidence type="ECO:0000256" key="3">
    <source>
        <dbReference type="ARBA" id="ARBA00022448"/>
    </source>
</evidence>
<feature type="transmembrane region" description="Helical" evidence="10">
    <location>
        <begin position="814"/>
        <end position="832"/>
    </location>
</feature>
<dbReference type="InterPro" id="IPR011531">
    <property type="entry name" value="HCO3_transpt-like_TM_dom"/>
</dbReference>
<organism evidence="12 13">
    <name type="scientific">Loa loa</name>
    <name type="common">Eye worm</name>
    <name type="synonym">Filaria loa</name>
    <dbReference type="NCBI Taxonomy" id="7209"/>
    <lineage>
        <taxon>Eukaryota</taxon>
        <taxon>Metazoa</taxon>
        <taxon>Ecdysozoa</taxon>
        <taxon>Nematoda</taxon>
        <taxon>Chromadorea</taxon>
        <taxon>Rhabditida</taxon>
        <taxon>Spirurina</taxon>
        <taxon>Spiruromorpha</taxon>
        <taxon>Filarioidea</taxon>
        <taxon>Onchocercidae</taxon>
        <taxon>Loa</taxon>
    </lineage>
</organism>
<dbReference type="InterPro" id="IPR003020">
    <property type="entry name" value="HCO3_transpt_euk"/>
</dbReference>
<feature type="transmembrane region" description="Helical" evidence="10">
    <location>
        <begin position="777"/>
        <end position="794"/>
    </location>
</feature>
<evidence type="ECO:0000256" key="7">
    <source>
        <dbReference type="ARBA" id="ARBA00023065"/>
    </source>
</evidence>
<evidence type="ECO:0000256" key="10">
    <source>
        <dbReference type="SAM" id="Phobius"/>
    </source>
</evidence>
<dbReference type="PRINTS" id="PR01231">
    <property type="entry name" value="HCO3TRNSPORT"/>
</dbReference>
<dbReference type="AlphaFoldDB" id="A0A1I7VX36"/>
<proteinExistence type="inferred from homology"/>
<comment type="similarity">
    <text evidence="2">Belongs to the anion exchanger (TC 2.A.31) family.</text>
</comment>
<dbReference type="PANTHER" id="PTHR11453">
    <property type="entry name" value="ANION EXCHANGE PROTEIN"/>
    <property type="match status" value="1"/>
</dbReference>
<evidence type="ECO:0000256" key="9">
    <source>
        <dbReference type="SAM" id="MobiDB-lite"/>
    </source>
</evidence>
<feature type="transmembrane region" description="Helical" evidence="10">
    <location>
        <begin position="580"/>
        <end position="601"/>
    </location>
</feature>
<dbReference type="GO" id="GO:0050801">
    <property type="term" value="P:monoatomic ion homeostasis"/>
    <property type="evidence" value="ECO:0007669"/>
    <property type="project" value="TreeGrafter"/>
</dbReference>
<evidence type="ECO:0000256" key="5">
    <source>
        <dbReference type="ARBA" id="ARBA00022692"/>
    </source>
</evidence>
<dbReference type="WBParaSite" id="EN70_7240">
    <property type="protein sequence ID" value="EN70_7240"/>
    <property type="gene ID" value="EN70_7240"/>
</dbReference>